<dbReference type="AlphaFoldDB" id="A0A9N9AAI4"/>
<proteinExistence type="predicted"/>
<keyword evidence="2" id="KW-1185">Reference proteome</keyword>
<gene>
    <name evidence="1" type="ORF">AMORRO_LOCUS4286</name>
</gene>
<accession>A0A9N9AAI4</accession>
<dbReference type="EMBL" id="CAJVPV010002287">
    <property type="protein sequence ID" value="CAG8522727.1"/>
    <property type="molecule type" value="Genomic_DNA"/>
</dbReference>
<name>A0A9N9AAI4_9GLOM</name>
<comment type="caution">
    <text evidence="1">The sequence shown here is derived from an EMBL/GenBank/DDBJ whole genome shotgun (WGS) entry which is preliminary data.</text>
</comment>
<protein>
    <submittedName>
        <fullName evidence="1">12665_t:CDS:1</fullName>
    </submittedName>
</protein>
<sequence length="150" mass="16716">MSDETAIAQISSYLLVNLPPYFRWEFGFSALSLGYPSCLFDTIPTTVDVIALFLTSEYGRLYGEYAANSDQTPVQPAIGENDRPFVSPLPFFPDVKHAFKTAQLPIAMLTVFSASFSSRGTDRQSRDLEDDRCKFELSIVKANRINVLTG</sequence>
<dbReference type="Proteomes" id="UP000789342">
    <property type="component" value="Unassembled WGS sequence"/>
</dbReference>
<evidence type="ECO:0000313" key="1">
    <source>
        <dbReference type="EMBL" id="CAG8522727.1"/>
    </source>
</evidence>
<organism evidence="1 2">
    <name type="scientific">Acaulospora morrowiae</name>
    <dbReference type="NCBI Taxonomy" id="94023"/>
    <lineage>
        <taxon>Eukaryota</taxon>
        <taxon>Fungi</taxon>
        <taxon>Fungi incertae sedis</taxon>
        <taxon>Mucoromycota</taxon>
        <taxon>Glomeromycotina</taxon>
        <taxon>Glomeromycetes</taxon>
        <taxon>Diversisporales</taxon>
        <taxon>Acaulosporaceae</taxon>
        <taxon>Acaulospora</taxon>
    </lineage>
</organism>
<evidence type="ECO:0000313" key="2">
    <source>
        <dbReference type="Proteomes" id="UP000789342"/>
    </source>
</evidence>
<reference evidence="1" key="1">
    <citation type="submission" date="2021-06" db="EMBL/GenBank/DDBJ databases">
        <authorList>
            <person name="Kallberg Y."/>
            <person name="Tangrot J."/>
            <person name="Rosling A."/>
        </authorList>
    </citation>
    <scope>NUCLEOTIDE SEQUENCE</scope>
    <source>
        <strain evidence="1">CL551</strain>
    </source>
</reference>